<dbReference type="CDD" id="cd06160">
    <property type="entry name" value="S2P-M50_like_2"/>
    <property type="match status" value="1"/>
</dbReference>
<comment type="subcellular location">
    <subcellularLocation>
        <location evidence="1">Membrane</location>
        <topology evidence="1">Multi-pass membrane protein</topology>
    </subcellularLocation>
</comment>
<dbReference type="Pfam" id="PF02163">
    <property type="entry name" value="Peptidase_M50"/>
    <property type="match status" value="1"/>
</dbReference>
<dbReference type="InterPro" id="IPR008915">
    <property type="entry name" value="Peptidase_M50"/>
</dbReference>
<sequence>MAKNDSNSGHLDDQQIEALVMNLYGDVHPFFKVYEVGYVDGDIYFYGVPTTDKQTITNSLWGKFGAKGYRFALVSELGEDVLIASPIHEVPERIWINVVLAIATVFTTMFAGAAMFGVDIFNEPSGFIKGLPFTLAIMFVLGSHEMGHYMAAKMHGMRTSLPYFIPFPTFIGTMGAVIKHRGIIPNRRALFDVAVAGPLVGIVASVIVTFIGLSLPPVELPADPGAIMIDIQTPLLFDGITRIMGSTSEMMHPVAFAGWVGMLVTVLNLLPSGQLDGGHIMRAMLGERARKVSLMMPMLLGALALYVIFVLEQNGGIWLFWSFFLLLFALAGHPKPLNDEIILDNKRLALGILTFILGILCFTLVPLTLVMN</sequence>
<evidence type="ECO:0000256" key="5">
    <source>
        <dbReference type="ARBA" id="ARBA00022946"/>
    </source>
</evidence>
<evidence type="ECO:0000256" key="1">
    <source>
        <dbReference type="ARBA" id="ARBA00004141"/>
    </source>
</evidence>
<evidence type="ECO:0000313" key="10">
    <source>
        <dbReference type="EMBL" id="KGK98256.1"/>
    </source>
</evidence>
<feature type="transmembrane region" description="Helical" evidence="8">
    <location>
        <begin position="348"/>
        <end position="369"/>
    </location>
</feature>
<reference evidence="10 11" key="1">
    <citation type="submission" date="2014-09" db="EMBL/GenBank/DDBJ databases">
        <title>Draft genome sequence of an obligately methylotrophic methanogen, Methanococcoides methylutens, isolated from marine sediment.</title>
        <authorList>
            <person name="Guan Y."/>
            <person name="Ngugi D.K."/>
            <person name="Blom J."/>
            <person name="Ali S."/>
            <person name="Ferry J.G."/>
            <person name="Stingl U."/>
        </authorList>
    </citation>
    <scope>NUCLEOTIDE SEQUENCE [LARGE SCALE GENOMIC DNA]</scope>
    <source>
        <strain evidence="10 11">DSM 2657</strain>
    </source>
</reference>
<keyword evidence="5" id="KW-0809">Transit peptide</keyword>
<dbReference type="GO" id="GO:0016020">
    <property type="term" value="C:membrane"/>
    <property type="evidence" value="ECO:0007669"/>
    <property type="project" value="UniProtKB-SubCell"/>
</dbReference>
<evidence type="ECO:0000256" key="2">
    <source>
        <dbReference type="ARBA" id="ARBA00022670"/>
    </source>
</evidence>
<feature type="transmembrane region" description="Helical" evidence="8">
    <location>
        <begin position="161"/>
        <end position="178"/>
    </location>
</feature>
<proteinExistence type="predicted"/>
<keyword evidence="4" id="KW-0378">Hydrolase</keyword>
<evidence type="ECO:0000256" key="4">
    <source>
        <dbReference type="ARBA" id="ARBA00022801"/>
    </source>
</evidence>
<keyword evidence="2 10" id="KW-0645">Protease</keyword>
<feature type="transmembrane region" description="Helical" evidence="8">
    <location>
        <begin position="292"/>
        <end position="311"/>
    </location>
</feature>
<dbReference type="RefSeq" id="WP_048195603.1">
    <property type="nucleotide sequence ID" value="NZ_CAAGSM010000001.1"/>
</dbReference>
<dbReference type="EMBL" id="JRHO01000014">
    <property type="protein sequence ID" value="KGK98256.1"/>
    <property type="molecule type" value="Genomic_DNA"/>
</dbReference>
<dbReference type="AlphaFoldDB" id="A0A099T1X9"/>
<dbReference type="GO" id="GO:0008237">
    <property type="term" value="F:metallopeptidase activity"/>
    <property type="evidence" value="ECO:0007669"/>
    <property type="project" value="UniProtKB-KW"/>
</dbReference>
<dbReference type="Proteomes" id="UP000029859">
    <property type="component" value="Unassembled WGS sequence"/>
</dbReference>
<feature type="transmembrane region" description="Helical" evidence="8">
    <location>
        <begin position="130"/>
        <end position="149"/>
    </location>
</feature>
<dbReference type="PANTHER" id="PTHR31412:SF0">
    <property type="entry name" value="ZINC METALLOPROTEASE EGY1, CHLOROPLASTIC-RELATED"/>
    <property type="match status" value="1"/>
</dbReference>
<feature type="transmembrane region" description="Helical" evidence="8">
    <location>
        <begin position="190"/>
        <end position="213"/>
    </location>
</feature>
<dbReference type="InterPro" id="IPR044838">
    <property type="entry name" value="EGY1-like"/>
</dbReference>
<feature type="domain" description="Peptidase M50" evidence="9">
    <location>
        <begin position="133"/>
        <end position="291"/>
    </location>
</feature>
<name>A0A099T1X9_METMT</name>
<feature type="transmembrane region" description="Helical" evidence="8">
    <location>
        <begin position="317"/>
        <end position="336"/>
    </location>
</feature>
<evidence type="ECO:0000256" key="6">
    <source>
        <dbReference type="ARBA" id="ARBA00022989"/>
    </source>
</evidence>
<dbReference type="PANTHER" id="PTHR31412">
    <property type="entry name" value="ZINC METALLOPROTEASE EGY1"/>
    <property type="match status" value="1"/>
</dbReference>
<keyword evidence="7 8" id="KW-0472">Membrane</keyword>
<protein>
    <submittedName>
        <fullName evidence="10">Zinc metalloprotease</fullName>
    </submittedName>
</protein>
<evidence type="ECO:0000256" key="7">
    <source>
        <dbReference type="ARBA" id="ARBA00023136"/>
    </source>
</evidence>
<evidence type="ECO:0000256" key="3">
    <source>
        <dbReference type="ARBA" id="ARBA00022692"/>
    </source>
</evidence>
<feature type="transmembrane region" description="Helical" evidence="8">
    <location>
        <begin position="250"/>
        <end position="271"/>
    </location>
</feature>
<evidence type="ECO:0000313" key="11">
    <source>
        <dbReference type="Proteomes" id="UP000029859"/>
    </source>
</evidence>
<keyword evidence="11" id="KW-1185">Reference proteome</keyword>
<feature type="transmembrane region" description="Helical" evidence="8">
    <location>
        <begin position="94"/>
        <end position="118"/>
    </location>
</feature>
<keyword evidence="10" id="KW-0482">Metalloprotease</keyword>
<accession>A0A099T1X9</accession>
<keyword evidence="6 8" id="KW-1133">Transmembrane helix</keyword>
<evidence type="ECO:0000259" key="9">
    <source>
        <dbReference type="Pfam" id="PF02163"/>
    </source>
</evidence>
<keyword evidence="3 8" id="KW-0812">Transmembrane</keyword>
<evidence type="ECO:0000256" key="8">
    <source>
        <dbReference type="SAM" id="Phobius"/>
    </source>
</evidence>
<organism evidence="10 11">
    <name type="scientific">Methanococcoides methylutens</name>
    <dbReference type="NCBI Taxonomy" id="2226"/>
    <lineage>
        <taxon>Archaea</taxon>
        <taxon>Methanobacteriati</taxon>
        <taxon>Methanobacteriota</taxon>
        <taxon>Stenosarchaea group</taxon>
        <taxon>Methanomicrobia</taxon>
        <taxon>Methanosarcinales</taxon>
        <taxon>Methanosarcinaceae</taxon>
        <taxon>Methanococcoides</taxon>
    </lineage>
</organism>
<gene>
    <name evidence="10" type="ORF">LI82_11100</name>
</gene>
<comment type="caution">
    <text evidence="10">The sequence shown here is derived from an EMBL/GenBank/DDBJ whole genome shotgun (WGS) entry which is preliminary data.</text>
</comment>
<dbReference type="OrthoDB" id="19110at2157"/>
<dbReference type="GO" id="GO:0006508">
    <property type="term" value="P:proteolysis"/>
    <property type="evidence" value="ECO:0007669"/>
    <property type="project" value="UniProtKB-KW"/>
</dbReference>